<evidence type="ECO:0000313" key="3">
    <source>
        <dbReference type="EMBL" id="VVT43746.1"/>
    </source>
</evidence>
<dbReference type="InterPro" id="IPR004000">
    <property type="entry name" value="Actin"/>
</dbReference>
<dbReference type="SMART" id="SM00268">
    <property type="entry name" value="ACTIN"/>
    <property type="match status" value="1"/>
</dbReference>
<dbReference type="Gene3D" id="3.30.420.40">
    <property type="match status" value="4"/>
</dbReference>
<dbReference type="EMBL" id="CABVLU010000001">
    <property type="protein sequence ID" value="VVT43746.1"/>
    <property type="molecule type" value="Genomic_DNA"/>
</dbReference>
<gene>
    <name evidence="3" type="ORF">SAPINGB_P000127</name>
</gene>
<dbReference type="OrthoDB" id="6220758at2759"/>
<keyword evidence="4" id="KW-1185">Reference proteome</keyword>
<protein>
    <submittedName>
        <fullName evidence="3">Uncharacterized protein</fullName>
    </submittedName>
</protein>
<dbReference type="InterPro" id="IPR043129">
    <property type="entry name" value="ATPase_NBD"/>
</dbReference>
<sequence>MSKVLVIDNGSYTIKIGHATGPQNVATPHIIPNCIAHGKNKRAYVGSQFSHCVDYSGLAFQRPLEKGQLVDWRLEFAIWNYTFFGADSPLTVDPTDSALILTEAPMSLPAISSNTDQIVFEEYGFESYYRCTPGSLVPWNNMEADLFGGASITNPSDSTSGTASSASASPPVHHPPLAECALVVDMGFNATTVLPTVLGEVYWPAVQQVSVGGRLLTNYLRETISFRHYNMMEETYLVNAVKEAVTMVVPDFDKALDRCKAYRERRGNDAQRSLAVLALIPGLSAKEKKIRYDDMEPYSVKYALPETPAEIGSILTPSSSSSISPSATTNPTVVDLDARRQILRLSTERFSVPELLFSPHHIGLNQAGLAETIVNAASKAPPELRSLLLANVVVVGGGANIPGVVERLRLDLAPYAASHPGLGDNAQDLLRVAKPKKDPETYAWHGGVRLAQQSEMLAKVHVTRADYLEYGERLCASKFNSRRAEDAEGEEGSGGVGSGGIFDQGDGSGRNALDDDDDDDEDDDDL</sequence>
<feature type="region of interest" description="Disordered" evidence="2">
    <location>
        <begin position="483"/>
        <end position="526"/>
    </location>
</feature>
<evidence type="ECO:0000313" key="4">
    <source>
        <dbReference type="Proteomes" id="UP000398389"/>
    </source>
</evidence>
<dbReference type="PANTHER" id="PTHR11937">
    <property type="entry name" value="ACTIN"/>
    <property type="match status" value="1"/>
</dbReference>
<dbReference type="AlphaFoldDB" id="A0A5E8AXQ5"/>
<reference evidence="3 4" key="1">
    <citation type="submission" date="2019-09" db="EMBL/GenBank/DDBJ databases">
        <authorList>
            <person name="Brejova B."/>
        </authorList>
    </citation>
    <scope>NUCLEOTIDE SEQUENCE [LARGE SCALE GENOMIC DNA]</scope>
</reference>
<evidence type="ECO:0000256" key="1">
    <source>
        <dbReference type="RuleBase" id="RU000487"/>
    </source>
</evidence>
<feature type="compositionally biased region" description="Acidic residues" evidence="2">
    <location>
        <begin position="514"/>
        <end position="526"/>
    </location>
</feature>
<dbReference type="GeneID" id="43578951"/>
<proteinExistence type="inferred from homology"/>
<dbReference type="Gene3D" id="3.90.640.10">
    <property type="entry name" value="Actin, Chain A, domain 4"/>
    <property type="match status" value="2"/>
</dbReference>
<evidence type="ECO:0000256" key="2">
    <source>
        <dbReference type="SAM" id="MobiDB-lite"/>
    </source>
</evidence>
<dbReference type="RefSeq" id="XP_031850742.1">
    <property type="nucleotide sequence ID" value="XM_031994851.1"/>
</dbReference>
<dbReference type="Proteomes" id="UP000398389">
    <property type="component" value="Unassembled WGS sequence"/>
</dbReference>
<organism evidence="3 4">
    <name type="scientific">Magnusiomyces paraingens</name>
    <dbReference type="NCBI Taxonomy" id="2606893"/>
    <lineage>
        <taxon>Eukaryota</taxon>
        <taxon>Fungi</taxon>
        <taxon>Dikarya</taxon>
        <taxon>Ascomycota</taxon>
        <taxon>Saccharomycotina</taxon>
        <taxon>Dipodascomycetes</taxon>
        <taxon>Dipodascales</taxon>
        <taxon>Dipodascaceae</taxon>
        <taxon>Magnusiomyces</taxon>
    </lineage>
</organism>
<dbReference type="Pfam" id="PF00022">
    <property type="entry name" value="Actin"/>
    <property type="match status" value="1"/>
</dbReference>
<accession>A0A5E8AXQ5</accession>
<name>A0A5E8AXQ5_9ASCO</name>
<comment type="similarity">
    <text evidence="1">Belongs to the actin family.</text>
</comment>
<dbReference type="SUPFAM" id="SSF53067">
    <property type="entry name" value="Actin-like ATPase domain"/>
    <property type="match status" value="2"/>
</dbReference>
<feature type="compositionally biased region" description="Gly residues" evidence="2">
    <location>
        <begin position="492"/>
        <end position="508"/>
    </location>
</feature>
<dbReference type="CDD" id="cd10210">
    <property type="entry name" value="ASKHA_NBD_Arp6"/>
    <property type="match status" value="1"/>
</dbReference>